<dbReference type="RefSeq" id="WP_184334555.1">
    <property type="nucleotide sequence ID" value="NZ_JACHHZ010000005.1"/>
</dbReference>
<dbReference type="Proteomes" id="UP000588068">
    <property type="component" value="Unassembled WGS sequence"/>
</dbReference>
<dbReference type="PROSITE" id="PS51257">
    <property type="entry name" value="PROKAR_LIPOPROTEIN"/>
    <property type="match status" value="1"/>
</dbReference>
<feature type="signal peptide" evidence="1">
    <location>
        <begin position="1"/>
        <end position="18"/>
    </location>
</feature>
<evidence type="ECO:0000313" key="3">
    <source>
        <dbReference type="Proteomes" id="UP000588068"/>
    </source>
</evidence>
<proteinExistence type="predicted"/>
<feature type="chain" id="PRO_5032712135" evidence="1">
    <location>
        <begin position="19"/>
        <end position="352"/>
    </location>
</feature>
<protein>
    <submittedName>
        <fullName evidence="2">Uncharacterized protein</fullName>
    </submittedName>
</protein>
<evidence type="ECO:0000256" key="1">
    <source>
        <dbReference type="SAM" id="SignalP"/>
    </source>
</evidence>
<reference evidence="2 3" key="1">
    <citation type="submission" date="2020-08" db="EMBL/GenBank/DDBJ databases">
        <title>Genomic Encyclopedia of Type Strains, Phase IV (KMG-IV): sequencing the most valuable type-strain genomes for metagenomic binning, comparative biology and taxonomic classification.</title>
        <authorList>
            <person name="Goeker M."/>
        </authorList>
    </citation>
    <scope>NUCLEOTIDE SEQUENCE [LARGE SCALE GENOMIC DNA]</scope>
    <source>
        <strain evidence="2 3">DSM 26723</strain>
    </source>
</reference>
<dbReference type="EMBL" id="JACHHZ010000005">
    <property type="protein sequence ID" value="MBB6095152.1"/>
    <property type="molecule type" value="Genomic_DNA"/>
</dbReference>
<accession>A0A841HT22</accession>
<keyword evidence="1" id="KW-0732">Signal</keyword>
<dbReference type="AlphaFoldDB" id="A0A841HT22"/>
<sequence length="352" mass="38347">MKQIAPVALLLLAGCASIGPTTVPRDRLDYSEAITESWKRQNLLNIVKLRYLDPPVFVDVGQIVSGYTLETAMTVGGQVSSSRAVQGNSATLGGSGRFTDRPTITYLPMTGNKFISGLIMPIPPDAMFFAIQSGWPADVMLSHGLAAINGLRNSETTPGGREEPDPRFVRVTQLMRKIQVTGSVGLQLRRGPGGQTSTIIVFRAPDTAAETLADIRELRTLLGLSQEASEFTLTFGGLASNDREVAVHTRALMHVMSSMAQHVEVPAEHVREGRALPGASLEEPVREGSFRIHSGTEEPADSYIAVQYRNLWFWVDDRDLRSKRAFALVMLLFTLSDTDSDRALPLLTIPTG</sequence>
<gene>
    <name evidence="2" type="ORF">HNQ60_004042</name>
</gene>
<name>A0A841HT22_9GAMM</name>
<evidence type="ECO:0000313" key="2">
    <source>
        <dbReference type="EMBL" id="MBB6095152.1"/>
    </source>
</evidence>
<keyword evidence="3" id="KW-1185">Reference proteome</keyword>
<organism evidence="2 3">
    <name type="scientific">Povalibacter uvarum</name>
    <dbReference type="NCBI Taxonomy" id="732238"/>
    <lineage>
        <taxon>Bacteria</taxon>
        <taxon>Pseudomonadati</taxon>
        <taxon>Pseudomonadota</taxon>
        <taxon>Gammaproteobacteria</taxon>
        <taxon>Steroidobacterales</taxon>
        <taxon>Steroidobacteraceae</taxon>
        <taxon>Povalibacter</taxon>
    </lineage>
</organism>
<comment type="caution">
    <text evidence="2">The sequence shown here is derived from an EMBL/GenBank/DDBJ whole genome shotgun (WGS) entry which is preliminary data.</text>
</comment>